<gene>
    <name evidence="2" type="ORF">Tci_566801</name>
</gene>
<keyword evidence="2" id="KW-0695">RNA-directed DNA polymerase</keyword>
<accession>A0A699IXM5</accession>
<dbReference type="InterPro" id="IPR021109">
    <property type="entry name" value="Peptidase_aspartic_dom_sf"/>
</dbReference>
<keyword evidence="2" id="KW-0808">Transferase</keyword>
<feature type="compositionally biased region" description="Polar residues" evidence="1">
    <location>
        <begin position="1"/>
        <end position="14"/>
    </location>
</feature>
<evidence type="ECO:0000256" key="1">
    <source>
        <dbReference type="SAM" id="MobiDB-lite"/>
    </source>
</evidence>
<dbReference type="CDD" id="cd00303">
    <property type="entry name" value="retropepsin_like"/>
    <property type="match status" value="1"/>
</dbReference>
<name>A0A699IXM5_TANCI</name>
<organism evidence="2">
    <name type="scientific">Tanacetum cinerariifolium</name>
    <name type="common">Dalmatian daisy</name>
    <name type="synonym">Chrysanthemum cinerariifolium</name>
    <dbReference type="NCBI Taxonomy" id="118510"/>
    <lineage>
        <taxon>Eukaryota</taxon>
        <taxon>Viridiplantae</taxon>
        <taxon>Streptophyta</taxon>
        <taxon>Embryophyta</taxon>
        <taxon>Tracheophyta</taxon>
        <taxon>Spermatophyta</taxon>
        <taxon>Magnoliopsida</taxon>
        <taxon>eudicotyledons</taxon>
        <taxon>Gunneridae</taxon>
        <taxon>Pentapetalae</taxon>
        <taxon>asterids</taxon>
        <taxon>campanulids</taxon>
        <taxon>Asterales</taxon>
        <taxon>Asteraceae</taxon>
        <taxon>Asteroideae</taxon>
        <taxon>Anthemideae</taxon>
        <taxon>Anthemidinae</taxon>
        <taxon>Tanacetum</taxon>
    </lineage>
</organism>
<reference evidence="2" key="1">
    <citation type="journal article" date="2019" name="Sci. Rep.">
        <title>Draft genome of Tanacetum cinerariifolium, the natural source of mosquito coil.</title>
        <authorList>
            <person name="Yamashiro T."/>
            <person name="Shiraishi A."/>
            <person name="Satake H."/>
            <person name="Nakayama K."/>
        </authorList>
    </citation>
    <scope>NUCLEOTIDE SEQUENCE</scope>
</reference>
<proteinExistence type="predicted"/>
<feature type="region of interest" description="Disordered" evidence="1">
    <location>
        <begin position="1"/>
        <end position="28"/>
    </location>
</feature>
<dbReference type="GO" id="GO:0003964">
    <property type="term" value="F:RNA-directed DNA polymerase activity"/>
    <property type="evidence" value="ECO:0007669"/>
    <property type="project" value="UniProtKB-KW"/>
</dbReference>
<dbReference type="Gene3D" id="2.40.70.10">
    <property type="entry name" value="Acid Proteases"/>
    <property type="match status" value="1"/>
</dbReference>
<comment type="caution">
    <text evidence="2">The sequence shown here is derived from an EMBL/GenBank/DDBJ whole genome shotgun (WGS) entry which is preliminary data.</text>
</comment>
<protein>
    <submittedName>
        <fullName evidence="2">Reverse transcriptase domain-containing protein</fullName>
    </submittedName>
</protein>
<sequence>TTSASSRPPNNNGTPPVVRPNGPAPRSMEELCQPSIHGRDGPIASIPIQAMDFGLRHHMIQQRQSPSGSGLLPSNTIANLRGDLKAITTQSGVAYDGPTIPPTPSLLLKEVEREIETTKDKVQITCSKSIAHAQPLVLQVPISEPNVVLKPNLNLSIPYPSRLNDQNLREKTNNQMLKFLQIFQRLHFDLSFADALLHIPKEPGRFLIPYDFQWIESCMALADLGASINLIPLYVWKKLSLLDLTSTRMTLELATRSIAYPAGIAEDVFVQVGAFTFLANFVVIDYDVDPHVPLILGRPFLRTARTLVDVHGEELILRDDDEKLIFHADSTLKHPHKRGNESINMINFIDITCEDHFLEVLNFKKSNHPSSGSTTPLPDSSPSLMPFETSDSLLEEFANELALPDPFPPGNEVNNFDFEADLREIEFLLNQDPPTESNIETIDPILKKFTDEHALDYLPPLGDDDDDLFDLKSDNDKWKKLLYGDCYKDIDSEKDKNKDSKMKSLVIEAHIVESNDLLL</sequence>
<keyword evidence="2" id="KW-0548">Nucleotidyltransferase</keyword>
<feature type="non-terminal residue" evidence="2">
    <location>
        <position position="1"/>
    </location>
</feature>
<evidence type="ECO:0000313" key="2">
    <source>
        <dbReference type="EMBL" id="GEZ94828.1"/>
    </source>
</evidence>
<dbReference type="PANTHER" id="PTHR33067">
    <property type="entry name" value="RNA-DIRECTED DNA POLYMERASE-RELATED"/>
    <property type="match status" value="1"/>
</dbReference>
<dbReference type="AlphaFoldDB" id="A0A699IXM5"/>
<dbReference type="PANTHER" id="PTHR33067:SF9">
    <property type="entry name" value="RNA-DIRECTED DNA POLYMERASE"/>
    <property type="match status" value="1"/>
</dbReference>
<dbReference type="EMBL" id="BKCJ010346244">
    <property type="protein sequence ID" value="GEZ94828.1"/>
    <property type="molecule type" value="Genomic_DNA"/>
</dbReference>